<comment type="similarity">
    <text evidence="1">Belongs to the peptidase C19 family.</text>
</comment>
<organism evidence="4 5">
    <name type="scientific">Caerostris extrusa</name>
    <name type="common">Bark spider</name>
    <name type="synonym">Caerostris bankana</name>
    <dbReference type="NCBI Taxonomy" id="172846"/>
    <lineage>
        <taxon>Eukaryota</taxon>
        <taxon>Metazoa</taxon>
        <taxon>Ecdysozoa</taxon>
        <taxon>Arthropoda</taxon>
        <taxon>Chelicerata</taxon>
        <taxon>Arachnida</taxon>
        <taxon>Araneae</taxon>
        <taxon>Araneomorphae</taxon>
        <taxon>Entelegynae</taxon>
        <taxon>Araneoidea</taxon>
        <taxon>Araneidae</taxon>
        <taxon>Caerostris</taxon>
    </lineage>
</organism>
<dbReference type="InterPro" id="IPR028889">
    <property type="entry name" value="USP"/>
</dbReference>
<dbReference type="Pfam" id="PF00443">
    <property type="entry name" value="UCH"/>
    <property type="match status" value="1"/>
</dbReference>
<dbReference type="PROSITE" id="PS00972">
    <property type="entry name" value="USP_1"/>
    <property type="match status" value="1"/>
</dbReference>
<dbReference type="InterPro" id="IPR018200">
    <property type="entry name" value="USP_CS"/>
</dbReference>
<dbReference type="GO" id="GO:0005634">
    <property type="term" value="C:nucleus"/>
    <property type="evidence" value="ECO:0007669"/>
    <property type="project" value="TreeGrafter"/>
</dbReference>
<dbReference type="InterPro" id="IPR001394">
    <property type="entry name" value="Peptidase_C19_UCH"/>
</dbReference>
<keyword evidence="5" id="KW-1185">Reference proteome</keyword>
<dbReference type="PANTHER" id="PTHR24006">
    <property type="entry name" value="UBIQUITIN CARBOXYL-TERMINAL HYDROLASE"/>
    <property type="match status" value="1"/>
</dbReference>
<proteinExistence type="inferred from homology"/>
<dbReference type="SUPFAM" id="SSF54001">
    <property type="entry name" value="Cysteine proteinases"/>
    <property type="match status" value="1"/>
</dbReference>
<gene>
    <name evidence="4" type="primary">usp47</name>
    <name evidence="4" type="ORF">CEXT_522901</name>
</gene>
<dbReference type="GO" id="GO:0005829">
    <property type="term" value="C:cytosol"/>
    <property type="evidence" value="ECO:0007669"/>
    <property type="project" value="TreeGrafter"/>
</dbReference>
<evidence type="ECO:0000256" key="2">
    <source>
        <dbReference type="SAM" id="MobiDB-lite"/>
    </source>
</evidence>
<dbReference type="InterPro" id="IPR050164">
    <property type="entry name" value="Peptidase_C19"/>
</dbReference>
<evidence type="ECO:0000259" key="3">
    <source>
        <dbReference type="PROSITE" id="PS50235"/>
    </source>
</evidence>
<accession>A0AAV4NQB6</accession>
<evidence type="ECO:0000256" key="1">
    <source>
        <dbReference type="ARBA" id="ARBA00009085"/>
    </source>
</evidence>
<evidence type="ECO:0000313" key="4">
    <source>
        <dbReference type="EMBL" id="GIX87007.1"/>
    </source>
</evidence>
<dbReference type="GO" id="GO:0004843">
    <property type="term" value="F:cysteine-type deubiquitinase activity"/>
    <property type="evidence" value="ECO:0007669"/>
    <property type="project" value="InterPro"/>
</dbReference>
<dbReference type="GO" id="GO:0016579">
    <property type="term" value="P:protein deubiquitination"/>
    <property type="evidence" value="ECO:0007669"/>
    <property type="project" value="InterPro"/>
</dbReference>
<comment type="caution">
    <text evidence="4">The sequence shown here is derived from an EMBL/GenBank/DDBJ whole genome shotgun (WGS) entry which is preliminary data.</text>
</comment>
<name>A0AAV4NQB6_CAEEX</name>
<dbReference type="InterPro" id="IPR038765">
    <property type="entry name" value="Papain-like_cys_pep_sf"/>
</dbReference>
<keyword evidence="4" id="KW-0378">Hydrolase</keyword>
<feature type="region of interest" description="Disordered" evidence="2">
    <location>
        <begin position="180"/>
        <end position="201"/>
    </location>
</feature>
<feature type="domain" description="USP" evidence="3">
    <location>
        <begin position="233"/>
        <end position="457"/>
    </location>
</feature>
<sequence>MYLSYLIFIATVFEDKEVFKSEAHKLRKTNGVKIVIAIEKDYLFDMVPGENKQLVAVTDMCATATSAADEPRALCIIRDMTKTQPDFQKAVINLPASMTACQLLQEVAKKFQYEPDSFELIYSKMGDPVHVHEHDEETLEELGFRCGNNQRNNLIIDTKNSKPPKKINVNFQISEYDDTSVSTCNEEPTVPEIKDNSSYIPPPAPPPYTPGTSEFSYNYNYSNPLPRQETGFVGLVNQAMTCYLNSLLQTLFMTPEFRNALYRWEFDGTEDEGTKSIPFQLQKLFLQLQTSKKPAVGTTELTTSFGWDSSEAWQQHDIQELCRVMFDALEQKFKNTEQSDLISRLYEGKMKDYVKCLECGYESAREVVFLDVPLDVRPFGSSQAYKSVRIKLNDRKNQVMAIQLLWMKKGTAPLKQLVLPSSVSEDDLADDDEGIDVDSQGHSSEQLEGNCALMRRI</sequence>
<dbReference type="AlphaFoldDB" id="A0AAV4NQB6"/>
<dbReference type="PROSITE" id="PS50235">
    <property type="entry name" value="USP_3"/>
    <property type="match status" value="1"/>
</dbReference>
<dbReference type="Gene3D" id="3.90.70.10">
    <property type="entry name" value="Cysteine proteinases"/>
    <property type="match status" value="1"/>
</dbReference>
<reference evidence="4 5" key="1">
    <citation type="submission" date="2021-06" db="EMBL/GenBank/DDBJ databases">
        <title>Caerostris extrusa draft genome.</title>
        <authorList>
            <person name="Kono N."/>
            <person name="Arakawa K."/>
        </authorList>
    </citation>
    <scope>NUCLEOTIDE SEQUENCE [LARGE SCALE GENOMIC DNA]</scope>
</reference>
<dbReference type="Pfam" id="PF25985">
    <property type="entry name" value="Ubiquitin_USP47_N"/>
    <property type="match status" value="1"/>
</dbReference>
<protein>
    <submittedName>
        <fullName evidence="4">Ubiquitin carboxyl-terminal hydrolase 47</fullName>
    </submittedName>
</protein>
<dbReference type="PANTHER" id="PTHR24006:SF702">
    <property type="entry name" value="UBIQUITIN CARBOXYL-TERMINAL HYDROLASE 47"/>
    <property type="match status" value="1"/>
</dbReference>
<dbReference type="Proteomes" id="UP001054945">
    <property type="component" value="Unassembled WGS sequence"/>
</dbReference>
<evidence type="ECO:0000313" key="5">
    <source>
        <dbReference type="Proteomes" id="UP001054945"/>
    </source>
</evidence>
<dbReference type="EMBL" id="BPLR01021194">
    <property type="protein sequence ID" value="GIX87007.1"/>
    <property type="molecule type" value="Genomic_DNA"/>
</dbReference>